<evidence type="ECO:0000313" key="15">
    <source>
        <dbReference type="Proteomes" id="UP000664779"/>
    </source>
</evidence>
<dbReference type="InterPro" id="IPR035985">
    <property type="entry name" value="Ubiquitin-activating_enz"/>
</dbReference>
<keyword evidence="2" id="KW-0808">Transferase</keyword>
<keyword evidence="14" id="KW-0548">Nucleotidyltransferase</keyword>
<evidence type="ECO:0000256" key="7">
    <source>
        <dbReference type="ARBA" id="ARBA00063809"/>
    </source>
</evidence>
<feature type="domain" description="THIF-type NAD/FAD binding fold" evidence="13">
    <location>
        <begin position="12"/>
        <end position="246"/>
    </location>
</feature>
<evidence type="ECO:0000256" key="3">
    <source>
        <dbReference type="ARBA" id="ARBA00022741"/>
    </source>
</evidence>
<proteinExistence type="inferred from homology"/>
<dbReference type="SUPFAM" id="SSF69572">
    <property type="entry name" value="Activating enzymes of the ubiquitin-like proteins"/>
    <property type="match status" value="1"/>
</dbReference>
<dbReference type="PANTHER" id="PTHR10953:SF102">
    <property type="entry name" value="ADENYLYLTRANSFERASE AND SULFURTRANSFERASE MOCS3"/>
    <property type="match status" value="1"/>
</dbReference>
<dbReference type="PANTHER" id="PTHR10953">
    <property type="entry name" value="UBIQUITIN-ACTIVATING ENZYME E1"/>
    <property type="match status" value="1"/>
</dbReference>
<comment type="function">
    <text evidence="6">Catalyzes the adenylation by ATP of the carboxyl group of the C-terminal glycine of sulfur carrier protein MoaD.</text>
</comment>
<evidence type="ECO:0000259" key="13">
    <source>
        <dbReference type="Pfam" id="PF00899"/>
    </source>
</evidence>
<sequence length="269" mass="28921">MMTLTPAELERYARHIVMREIGGPGQQKLKQAKVLVIGAGGLGAPVLQYLAAAGIGTLGIVDDDTVSLSNLQRQVIHDTEHLGEPKVASAAEAIARLNPNVDVVPHPSRLAGHNAMQLVSAYDLVVDGSDNFTTRYLTSDACFFAGKPLVTAAVGQFDGSLTTLKPYETRDDDTRNPTYRCLFPNRPADDALPTCEQAGVLGALTGIIGAMQAMEVIKELTGTGDSLVGRLILFDARAFRMETVKYKWSAKNPLSGDAPKTWVEMLELL</sequence>
<comment type="catalytic activity">
    <reaction evidence="5">
        <text>[molybdopterin-synthase sulfur-carrier protein]-C-terminal Gly-Gly + ATP + H(+) = [molybdopterin-synthase sulfur-carrier protein]-C-terminal Gly-Gly-AMP + diphosphate</text>
        <dbReference type="Rhea" id="RHEA:43616"/>
        <dbReference type="Rhea" id="RHEA-COMP:12159"/>
        <dbReference type="Rhea" id="RHEA-COMP:12202"/>
        <dbReference type="ChEBI" id="CHEBI:15378"/>
        <dbReference type="ChEBI" id="CHEBI:30616"/>
        <dbReference type="ChEBI" id="CHEBI:33019"/>
        <dbReference type="ChEBI" id="CHEBI:90618"/>
        <dbReference type="ChEBI" id="CHEBI:90778"/>
        <dbReference type="EC" id="2.7.7.80"/>
    </reaction>
</comment>
<evidence type="ECO:0000256" key="11">
    <source>
        <dbReference type="ARBA" id="ARBA00075328"/>
    </source>
</evidence>
<keyword evidence="15" id="KW-1185">Reference proteome</keyword>
<keyword evidence="3" id="KW-0547">Nucleotide-binding</keyword>
<dbReference type="GO" id="GO:0008146">
    <property type="term" value="F:sulfotransferase activity"/>
    <property type="evidence" value="ECO:0007669"/>
    <property type="project" value="TreeGrafter"/>
</dbReference>
<evidence type="ECO:0000256" key="10">
    <source>
        <dbReference type="ARBA" id="ARBA00075110"/>
    </source>
</evidence>
<comment type="similarity">
    <text evidence="1">Belongs to the HesA/MoeB/ThiF family.</text>
</comment>
<dbReference type="GO" id="GO:0008641">
    <property type="term" value="F:ubiquitin-like modifier activating enzyme activity"/>
    <property type="evidence" value="ECO:0007669"/>
    <property type="project" value="InterPro"/>
</dbReference>
<dbReference type="EC" id="2.7.7.80" evidence="8"/>
<comment type="subunit">
    <text evidence="7">Homodimer. Forms a stable heterotetrameric complex of 2 MoeB and 2 MoaD during adenylation of MoaD.</text>
</comment>
<evidence type="ECO:0000256" key="12">
    <source>
        <dbReference type="ARBA" id="ARBA00078531"/>
    </source>
</evidence>
<name>A0A939ERF4_9HYPH</name>
<evidence type="ECO:0000313" key="14">
    <source>
        <dbReference type="EMBL" id="MBO0347202.1"/>
    </source>
</evidence>
<organism evidence="14 15">
    <name type="scientific">Roseibium limicola</name>
    <dbReference type="NCBI Taxonomy" id="2816037"/>
    <lineage>
        <taxon>Bacteria</taxon>
        <taxon>Pseudomonadati</taxon>
        <taxon>Pseudomonadota</taxon>
        <taxon>Alphaproteobacteria</taxon>
        <taxon>Hyphomicrobiales</taxon>
        <taxon>Stappiaceae</taxon>
        <taxon>Roseibium</taxon>
    </lineage>
</organism>
<dbReference type="AlphaFoldDB" id="A0A939ERF4"/>
<keyword evidence="4" id="KW-0067">ATP-binding</keyword>
<evidence type="ECO:0000256" key="4">
    <source>
        <dbReference type="ARBA" id="ARBA00022840"/>
    </source>
</evidence>
<evidence type="ECO:0000256" key="8">
    <source>
        <dbReference type="ARBA" id="ARBA00066884"/>
    </source>
</evidence>
<accession>A0A939ERF4</accession>
<dbReference type="GO" id="GO:0005524">
    <property type="term" value="F:ATP binding"/>
    <property type="evidence" value="ECO:0007669"/>
    <property type="project" value="UniProtKB-KW"/>
</dbReference>
<dbReference type="GO" id="GO:0061605">
    <property type="term" value="F:molybdopterin-synthase adenylyltransferase activity"/>
    <property type="evidence" value="ECO:0007669"/>
    <property type="project" value="UniProtKB-EC"/>
</dbReference>
<reference evidence="14" key="1">
    <citation type="submission" date="2021-03" db="EMBL/GenBank/DDBJ databases">
        <title>Roseibium sp. CAU 1637 isolated from Incheon.</title>
        <authorList>
            <person name="Kim W."/>
        </authorList>
    </citation>
    <scope>NUCLEOTIDE SEQUENCE</scope>
    <source>
        <strain evidence="14">CAU 1637</strain>
    </source>
</reference>
<dbReference type="Proteomes" id="UP000664779">
    <property type="component" value="Unassembled WGS sequence"/>
</dbReference>
<evidence type="ECO:0000256" key="6">
    <source>
        <dbReference type="ARBA" id="ARBA00055169"/>
    </source>
</evidence>
<dbReference type="Pfam" id="PF00899">
    <property type="entry name" value="ThiF"/>
    <property type="match status" value="1"/>
</dbReference>
<comment type="caution">
    <text evidence="14">The sequence shown here is derived from an EMBL/GenBank/DDBJ whole genome shotgun (WGS) entry which is preliminary data.</text>
</comment>
<dbReference type="Gene3D" id="3.40.50.720">
    <property type="entry name" value="NAD(P)-binding Rossmann-like Domain"/>
    <property type="match status" value="1"/>
</dbReference>
<evidence type="ECO:0000256" key="1">
    <source>
        <dbReference type="ARBA" id="ARBA00009919"/>
    </source>
</evidence>
<gene>
    <name evidence="14" type="primary">moeB</name>
    <name evidence="14" type="ORF">J0X15_18380</name>
</gene>
<dbReference type="InterPro" id="IPR000594">
    <property type="entry name" value="ThiF_NAD_FAD-bd"/>
</dbReference>
<dbReference type="FunFam" id="3.40.50.720:FF:000033">
    <property type="entry name" value="Adenylyltransferase and sulfurtransferase MOCS3"/>
    <property type="match status" value="1"/>
</dbReference>
<evidence type="ECO:0000256" key="2">
    <source>
        <dbReference type="ARBA" id="ARBA00022679"/>
    </source>
</evidence>
<protein>
    <recommendedName>
        <fullName evidence="9">Molybdopterin-synthase adenylyltransferase</fullName>
        <ecNumber evidence="8">2.7.7.80</ecNumber>
    </recommendedName>
    <alternativeName>
        <fullName evidence="12">MoaD protein adenylase</fullName>
    </alternativeName>
    <alternativeName>
        <fullName evidence="10">Molybdopterin-converting factor subunit 1 adenylase</fullName>
    </alternativeName>
    <alternativeName>
        <fullName evidence="11">Sulfur carrier protein MoaD adenylyltransferase</fullName>
    </alternativeName>
</protein>
<dbReference type="GO" id="GO:0004792">
    <property type="term" value="F:thiosulfate-cyanide sulfurtransferase activity"/>
    <property type="evidence" value="ECO:0007669"/>
    <property type="project" value="TreeGrafter"/>
</dbReference>
<dbReference type="InterPro" id="IPR045886">
    <property type="entry name" value="ThiF/MoeB/HesA"/>
</dbReference>
<dbReference type="NCBIfam" id="NF004281">
    <property type="entry name" value="PRK05690.1"/>
    <property type="match status" value="1"/>
</dbReference>
<dbReference type="EMBL" id="JAFLNF010000009">
    <property type="protein sequence ID" value="MBO0347202.1"/>
    <property type="molecule type" value="Genomic_DNA"/>
</dbReference>
<dbReference type="CDD" id="cd00757">
    <property type="entry name" value="ThiF_MoeB_HesA_family"/>
    <property type="match status" value="1"/>
</dbReference>
<dbReference type="GO" id="GO:0005829">
    <property type="term" value="C:cytosol"/>
    <property type="evidence" value="ECO:0007669"/>
    <property type="project" value="TreeGrafter"/>
</dbReference>
<evidence type="ECO:0000256" key="9">
    <source>
        <dbReference type="ARBA" id="ARBA00073635"/>
    </source>
</evidence>
<dbReference type="RefSeq" id="WP_206943980.1">
    <property type="nucleotide sequence ID" value="NZ_JAFLNF010000009.1"/>
</dbReference>
<evidence type="ECO:0000256" key="5">
    <source>
        <dbReference type="ARBA" id="ARBA00052218"/>
    </source>
</evidence>